<dbReference type="Proteomes" id="UP000008066">
    <property type="component" value="Unassembled WGS sequence"/>
</dbReference>
<dbReference type="GO" id="GO:0005737">
    <property type="term" value="C:cytoplasm"/>
    <property type="evidence" value="ECO:0007669"/>
    <property type="project" value="UniProtKB-SubCell"/>
</dbReference>
<dbReference type="InterPro" id="IPR050936">
    <property type="entry name" value="AP-1-like"/>
</dbReference>
<protein>
    <submittedName>
        <fullName evidence="7">Putative Ap-1-like transcription factor</fullName>
    </submittedName>
</protein>
<dbReference type="GO" id="GO:0034599">
    <property type="term" value="P:cellular response to oxidative stress"/>
    <property type="evidence" value="ECO:0007669"/>
    <property type="project" value="UniProtKB-ARBA"/>
</dbReference>
<dbReference type="InterPro" id="IPR023167">
    <property type="entry name" value="Yap1_redox_dom_sf"/>
</dbReference>
<dbReference type="SUPFAM" id="SSF57959">
    <property type="entry name" value="Leucine zipper domain"/>
    <property type="match status" value="1"/>
</dbReference>
<feature type="compositionally biased region" description="Polar residues" evidence="5">
    <location>
        <begin position="260"/>
        <end position="275"/>
    </location>
</feature>
<dbReference type="SMART" id="SM00338">
    <property type="entry name" value="BRLZ"/>
    <property type="match status" value="1"/>
</dbReference>
<dbReference type="AlphaFoldDB" id="G0SA83"/>
<dbReference type="eggNOG" id="ENOG502RPD7">
    <property type="taxonomic scope" value="Eukaryota"/>
</dbReference>
<dbReference type="RefSeq" id="XP_006694540.1">
    <property type="nucleotide sequence ID" value="XM_006694477.1"/>
</dbReference>
<dbReference type="CDD" id="cd14688">
    <property type="entry name" value="bZIP_YAP"/>
    <property type="match status" value="1"/>
</dbReference>
<evidence type="ECO:0000256" key="1">
    <source>
        <dbReference type="ARBA" id="ARBA00004123"/>
    </source>
</evidence>
<organism evidence="8">
    <name type="scientific">Chaetomium thermophilum (strain DSM 1495 / CBS 144.50 / IMI 039719)</name>
    <name type="common">Thermochaetoides thermophila</name>
    <dbReference type="NCBI Taxonomy" id="759272"/>
    <lineage>
        <taxon>Eukaryota</taxon>
        <taxon>Fungi</taxon>
        <taxon>Dikarya</taxon>
        <taxon>Ascomycota</taxon>
        <taxon>Pezizomycotina</taxon>
        <taxon>Sordariomycetes</taxon>
        <taxon>Sordariomycetidae</taxon>
        <taxon>Sordariales</taxon>
        <taxon>Chaetomiaceae</taxon>
        <taxon>Thermochaetoides</taxon>
    </lineage>
</organism>
<evidence type="ECO:0000313" key="8">
    <source>
        <dbReference type="Proteomes" id="UP000008066"/>
    </source>
</evidence>
<feature type="compositionally biased region" description="Basic and acidic residues" evidence="5">
    <location>
        <begin position="111"/>
        <end position="135"/>
    </location>
</feature>
<name>G0SA83_CHATD</name>
<reference evidence="7 8" key="1">
    <citation type="journal article" date="2011" name="Cell">
        <title>Insight into structure and assembly of the nuclear pore complex by utilizing the genome of a eukaryotic thermophile.</title>
        <authorList>
            <person name="Amlacher S."/>
            <person name="Sarges P."/>
            <person name="Flemming D."/>
            <person name="van Noort V."/>
            <person name="Kunze R."/>
            <person name="Devos D.P."/>
            <person name="Arumugam M."/>
            <person name="Bork P."/>
            <person name="Hurt E."/>
        </authorList>
    </citation>
    <scope>NUCLEOTIDE SEQUENCE [LARGE SCALE GENOMIC DNA]</scope>
    <source>
        <strain evidence="8">DSM 1495 / CBS 144.50 / IMI 039719</strain>
    </source>
</reference>
<feature type="domain" description="BZIP" evidence="6">
    <location>
        <begin position="147"/>
        <end position="210"/>
    </location>
</feature>
<gene>
    <name evidence="7" type="ORF">CTHT_0041340</name>
</gene>
<feature type="region of interest" description="Disordered" evidence="5">
    <location>
        <begin position="554"/>
        <end position="578"/>
    </location>
</feature>
<feature type="compositionally biased region" description="Low complexity" evidence="5">
    <location>
        <begin position="80"/>
        <end position="91"/>
    </location>
</feature>
<evidence type="ECO:0000256" key="3">
    <source>
        <dbReference type="ARBA" id="ARBA00023242"/>
    </source>
</evidence>
<accession>G0SA83</accession>
<dbReference type="PANTHER" id="PTHR40621:SF6">
    <property type="entry name" value="AP-1-LIKE TRANSCRIPTION FACTOR YAP1-RELATED"/>
    <property type="match status" value="1"/>
</dbReference>
<feature type="compositionally biased region" description="Polar residues" evidence="5">
    <location>
        <begin position="286"/>
        <end position="336"/>
    </location>
</feature>
<dbReference type="GO" id="GO:0001228">
    <property type="term" value="F:DNA-binding transcription activator activity, RNA polymerase II-specific"/>
    <property type="evidence" value="ECO:0007669"/>
    <property type="project" value="TreeGrafter"/>
</dbReference>
<dbReference type="InterPro" id="IPR013910">
    <property type="entry name" value="TF_PAP1"/>
</dbReference>
<dbReference type="InterPro" id="IPR046347">
    <property type="entry name" value="bZIP_sf"/>
</dbReference>
<dbReference type="OrthoDB" id="5380163at2759"/>
<dbReference type="STRING" id="759272.G0SA83"/>
<dbReference type="FunFam" id="1.20.5.170:FF:000067">
    <property type="entry name" value="BZIP transcription factor"/>
    <property type="match status" value="1"/>
</dbReference>
<comment type="similarity">
    <text evidence="4">Belongs to the bZIP family. YAP subfamily.</text>
</comment>
<evidence type="ECO:0000256" key="5">
    <source>
        <dbReference type="SAM" id="MobiDB-lite"/>
    </source>
</evidence>
<keyword evidence="3" id="KW-0539">Nucleus</keyword>
<dbReference type="HOGENOM" id="CLU_011807_0_0_1"/>
<dbReference type="EMBL" id="GL988043">
    <property type="protein sequence ID" value="EGS19655.1"/>
    <property type="molecule type" value="Genomic_DNA"/>
</dbReference>
<evidence type="ECO:0000256" key="4">
    <source>
        <dbReference type="ARBA" id="ARBA00038132"/>
    </source>
</evidence>
<dbReference type="PANTHER" id="PTHR40621">
    <property type="entry name" value="TRANSCRIPTION FACTOR KAPC-RELATED"/>
    <property type="match status" value="1"/>
</dbReference>
<proteinExistence type="inferred from homology"/>
<dbReference type="PROSITE" id="PS00036">
    <property type="entry name" value="BZIP_BASIC"/>
    <property type="match status" value="1"/>
</dbReference>
<dbReference type="Gene3D" id="1.10.238.100">
    <property type="entry name" value="YAP1 redox domain. Chain B"/>
    <property type="match status" value="1"/>
</dbReference>
<feature type="region of interest" description="Disordered" evidence="5">
    <location>
        <begin position="257"/>
        <end position="397"/>
    </location>
</feature>
<comment type="subcellular location">
    <subcellularLocation>
        <location evidence="2">Cytoplasm</location>
    </subcellularLocation>
    <subcellularLocation>
        <location evidence="1">Nucleus</location>
    </subcellularLocation>
</comment>
<feature type="compositionally biased region" description="Low complexity" evidence="5">
    <location>
        <begin position="337"/>
        <end position="359"/>
    </location>
</feature>
<evidence type="ECO:0000313" key="7">
    <source>
        <dbReference type="EMBL" id="EGS19655.1"/>
    </source>
</evidence>
<feature type="region of interest" description="Disordered" evidence="5">
    <location>
        <begin position="80"/>
        <end position="171"/>
    </location>
</feature>
<evidence type="ECO:0000259" key="6">
    <source>
        <dbReference type="PROSITE" id="PS50217"/>
    </source>
</evidence>
<dbReference type="Gene3D" id="1.20.5.170">
    <property type="match status" value="1"/>
</dbReference>
<evidence type="ECO:0000256" key="2">
    <source>
        <dbReference type="ARBA" id="ARBA00004496"/>
    </source>
</evidence>
<dbReference type="GO" id="GO:0090575">
    <property type="term" value="C:RNA polymerase II transcription regulator complex"/>
    <property type="evidence" value="ECO:0007669"/>
    <property type="project" value="TreeGrafter"/>
</dbReference>
<dbReference type="SUPFAM" id="SSF111430">
    <property type="entry name" value="YAP1 redox domain"/>
    <property type="match status" value="1"/>
</dbReference>
<dbReference type="KEGG" id="cthr:CTHT_0041340"/>
<dbReference type="GeneID" id="18258172"/>
<dbReference type="PROSITE" id="PS50217">
    <property type="entry name" value="BZIP"/>
    <property type="match status" value="1"/>
</dbReference>
<dbReference type="Pfam" id="PF08601">
    <property type="entry name" value="PAP1"/>
    <property type="match status" value="2"/>
</dbReference>
<dbReference type="GO" id="GO:0000976">
    <property type="term" value="F:transcription cis-regulatory region binding"/>
    <property type="evidence" value="ECO:0007669"/>
    <property type="project" value="InterPro"/>
</dbReference>
<sequence>MTSTHNPLENLILTPHQQQLLFAALNSNRPTSRPNSAMFQTPLNSMSMPGVDGLGTFQTTPGFGFDYDFSAHDTSFDFSFDDGTQHTAPTTAPAPPANKAPSKPESTENDSPEKRSRPDDGEGDNAAKRRESQEKVHKKPGRKPLTDEPSSKRKAQNRAAQRAFRERKERHLRELENKVQELTKLSEAANNENQALRAQVERLTVELNEYKKRLSLLSSGRPAHQGPATPFGHMFVNNLNDINFQFEFPKFGSLPGPPVINTTKKPTPVTTQDANGYQADKAQDGISPTTQSSSGQIRQDPQLSGQLTSLNTQHGQQLSNGNAARGSVNSLDSPSNQNGTSTSSPSASSSSQAGGANSSCGTSPEPLTHSPMSSRPGDALPAIGEEQPSLGTSLTGFGHFDASGDDFSKWLPQPDFQFDPHLFGDYRESQEGLFSSTFDDSFFNDALDVDFITPYNLPLSGMGQQQPTAPKKDLIAEIDAAKDADELPTTTGGPELNCSKIWERLQNCPKVQSGDFDLDGLCADLQKKARCNGHGAVVAEKDFDQVIQKWLCKDKDGKKDSSGSSNSQQNGDKEMGSRCAEMVTAAVKEAVNEAREQCKQANAAQNQQASA</sequence>
<dbReference type="InterPro" id="IPR004827">
    <property type="entry name" value="bZIP"/>
</dbReference>
<keyword evidence="8" id="KW-1185">Reference proteome</keyword>
<dbReference type="OMA" id="LNMACGN"/>